<organism evidence="1">
    <name type="scientific">viral metagenome</name>
    <dbReference type="NCBI Taxonomy" id="1070528"/>
    <lineage>
        <taxon>unclassified sequences</taxon>
        <taxon>metagenomes</taxon>
        <taxon>organismal metagenomes</taxon>
    </lineage>
</organism>
<dbReference type="AlphaFoldDB" id="A0A6M3M440"/>
<protein>
    <submittedName>
        <fullName evidence="1">Uncharacterized protein</fullName>
    </submittedName>
</protein>
<dbReference type="EMBL" id="MT143882">
    <property type="protein sequence ID" value="QJB04441.1"/>
    <property type="molecule type" value="Genomic_DNA"/>
</dbReference>
<name>A0A6M3M440_9ZZZZ</name>
<evidence type="ECO:0000313" key="1">
    <source>
        <dbReference type="EMBL" id="QJB00543.1"/>
    </source>
</evidence>
<sequence>MSDHQWALLDDVGIIEQGTEEEIRAIWDNPDEIYMKQEVAGDLRLIEIHEVMK</sequence>
<accession>A0A6M3M440</accession>
<gene>
    <name evidence="1" type="ORF">MM171A00411_0005</name>
    <name evidence="2" type="ORF">MM171B00292_0042</name>
</gene>
<proteinExistence type="predicted"/>
<reference evidence="1" key="1">
    <citation type="submission" date="2020-03" db="EMBL/GenBank/DDBJ databases">
        <title>The deep terrestrial virosphere.</title>
        <authorList>
            <person name="Holmfeldt K."/>
            <person name="Nilsson E."/>
            <person name="Simone D."/>
            <person name="Lopez-Fernandez M."/>
            <person name="Wu X."/>
            <person name="de Brujin I."/>
            <person name="Lundin D."/>
            <person name="Andersson A."/>
            <person name="Bertilsson S."/>
            <person name="Dopson M."/>
        </authorList>
    </citation>
    <scope>NUCLEOTIDE SEQUENCE</scope>
    <source>
        <strain evidence="1">MM171A00411</strain>
        <strain evidence="2">MM171B00292</strain>
    </source>
</reference>
<evidence type="ECO:0000313" key="2">
    <source>
        <dbReference type="EMBL" id="QJB04441.1"/>
    </source>
</evidence>
<dbReference type="EMBL" id="MT143696">
    <property type="protein sequence ID" value="QJB00543.1"/>
    <property type="molecule type" value="Genomic_DNA"/>
</dbReference>